<reference evidence="8 9" key="1">
    <citation type="submission" date="2018-03" db="EMBL/GenBank/DDBJ databases">
        <authorList>
            <person name="Guldener U."/>
        </authorList>
    </citation>
    <scope>NUCLEOTIDE SEQUENCE [LARGE SCALE GENOMIC DNA]</scope>
    <source>
        <strain evidence="8 9">DAOM196992</strain>
    </source>
</reference>
<dbReference type="EC" id="4.6.1.17" evidence="3"/>
<evidence type="ECO:0000313" key="9">
    <source>
        <dbReference type="Proteomes" id="UP000323386"/>
    </source>
</evidence>
<dbReference type="InterPro" id="IPR047594">
    <property type="entry name" value="MoaC_bact/euk"/>
</dbReference>
<comment type="pathway">
    <text evidence="2">Cofactor biosynthesis; molybdopterin biosynthesis.</text>
</comment>
<dbReference type="Pfam" id="PF01967">
    <property type="entry name" value="MoaC"/>
    <property type="match status" value="2"/>
</dbReference>
<evidence type="ECO:0000259" key="7">
    <source>
        <dbReference type="Pfam" id="PF01967"/>
    </source>
</evidence>
<dbReference type="Gene3D" id="3.30.70.640">
    <property type="entry name" value="Molybdopterin cofactor biosynthesis C (MoaC) domain"/>
    <property type="match status" value="1"/>
</dbReference>
<dbReference type="AlphaFoldDB" id="A0A5C3ERF6"/>
<feature type="region of interest" description="Disordered" evidence="6">
    <location>
        <begin position="19"/>
        <end position="41"/>
    </location>
</feature>
<dbReference type="SUPFAM" id="SSF55040">
    <property type="entry name" value="Molybdenum cofactor biosynthesis protein C, MoaC"/>
    <property type="match status" value="2"/>
</dbReference>
<dbReference type="PANTHER" id="PTHR22960">
    <property type="entry name" value="MOLYBDOPTERIN COFACTOR SYNTHESIS PROTEIN A"/>
    <property type="match status" value="1"/>
</dbReference>
<dbReference type="InterPro" id="IPR036522">
    <property type="entry name" value="MoaC_sf"/>
</dbReference>
<protein>
    <recommendedName>
        <fullName evidence="3">cyclic pyranopterin monophosphate synthase</fullName>
        <ecNumber evidence="3">4.6.1.17</ecNumber>
    </recommendedName>
</protein>
<sequence length="432" mass="44333">MADDDSPWGDLDSAFDKLSNSKVMKLDPKSTPSAPDSTAAKQDYDFEEAIFAQAGAAAVGNPSSDARHMDSLVPGNNPFGGATGPHIHQSWSEYMGGAEVGDDSPWASLDAFADQSFDASAVATPMHTPFGRAQAAVQSTPRFHSQPTEGTLHSGAYGQSGTAQPYTPAAATPYAVPESHVAQEVLSSDPQADLRPRLTHVEPGSGRAAMVDVGHKAYTRRTATATGRVYLPSHTIELIRQAEGGEAGETSLTTLTKGPVLHTAQLAGIMAAKKTSDLIPLCHGLSLSHVDVTLKLVDAAPAPSGSAAQSGSGSPLVPAGSPETGITGFTLDQLDDPDSWASALSEERAGPSPAASGTSSLGAGAGYVDISCTASTSGQTGVEMEALTGCTVACLTIWDMVKAVAGKEMTIGDIKVVRKTGGKSGDWTRTLA</sequence>
<dbReference type="InterPro" id="IPR002820">
    <property type="entry name" value="Mopterin_CF_biosynth-C_dom"/>
</dbReference>
<feature type="compositionally biased region" description="Low complexity" evidence="6">
    <location>
        <begin position="302"/>
        <end position="315"/>
    </location>
</feature>
<feature type="compositionally biased region" description="Polar residues" evidence="6">
    <location>
        <begin position="30"/>
        <end position="40"/>
    </location>
</feature>
<comment type="catalytic activity">
    <reaction evidence="1">
        <text>(8S)-3',8-cyclo-7,8-dihydroguanosine 5'-triphosphate = cyclic pyranopterin phosphate + diphosphate</text>
        <dbReference type="Rhea" id="RHEA:49580"/>
        <dbReference type="ChEBI" id="CHEBI:33019"/>
        <dbReference type="ChEBI" id="CHEBI:59648"/>
        <dbReference type="ChEBI" id="CHEBI:131766"/>
        <dbReference type="EC" id="4.6.1.17"/>
    </reaction>
</comment>
<evidence type="ECO:0000256" key="6">
    <source>
        <dbReference type="SAM" id="MobiDB-lite"/>
    </source>
</evidence>
<dbReference type="EMBL" id="OOIP01000001">
    <property type="protein sequence ID" value="SPO34903.1"/>
    <property type="molecule type" value="Genomic_DNA"/>
</dbReference>
<dbReference type="PANTHER" id="PTHR22960:SF0">
    <property type="entry name" value="MOLYBDENUM COFACTOR BIOSYNTHESIS PROTEIN 1"/>
    <property type="match status" value="1"/>
</dbReference>
<feature type="region of interest" description="Disordered" evidence="6">
    <location>
        <begin position="302"/>
        <end position="332"/>
    </location>
</feature>
<dbReference type="GO" id="GO:0061798">
    <property type="term" value="F:GTP 3',8'-cyclase activity"/>
    <property type="evidence" value="ECO:0007669"/>
    <property type="project" value="TreeGrafter"/>
</dbReference>
<dbReference type="UniPathway" id="UPA00344"/>
<dbReference type="GO" id="GO:0061799">
    <property type="term" value="F:cyclic pyranopterin monophosphate synthase activity"/>
    <property type="evidence" value="ECO:0007669"/>
    <property type="project" value="UniProtKB-EC"/>
</dbReference>
<feature type="region of interest" description="Disordered" evidence="6">
    <location>
        <begin position="341"/>
        <end position="360"/>
    </location>
</feature>
<feature type="domain" description="Molybdopterin cofactor biosynthesis C (MoaC)" evidence="7">
    <location>
        <begin position="210"/>
        <end position="297"/>
    </location>
</feature>
<evidence type="ECO:0000313" key="8">
    <source>
        <dbReference type="EMBL" id="SPO34903.1"/>
    </source>
</evidence>
<proteinExistence type="predicted"/>
<keyword evidence="4" id="KW-0501">Molybdenum cofactor biosynthesis</keyword>
<dbReference type="Proteomes" id="UP000323386">
    <property type="component" value="Unassembled WGS sequence"/>
</dbReference>
<feature type="domain" description="Molybdopterin cofactor biosynthesis C (MoaC)" evidence="7">
    <location>
        <begin position="366"/>
        <end position="422"/>
    </location>
</feature>
<keyword evidence="5" id="KW-0456">Lyase</keyword>
<dbReference type="InterPro" id="IPR050105">
    <property type="entry name" value="MoCo_biosynth_MoaA/MoaC"/>
</dbReference>
<accession>A0A5C3ERF6</accession>
<evidence type="ECO:0000256" key="3">
    <source>
        <dbReference type="ARBA" id="ARBA00012575"/>
    </source>
</evidence>
<evidence type="ECO:0000256" key="1">
    <source>
        <dbReference type="ARBA" id="ARBA00001637"/>
    </source>
</evidence>
<gene>
    <name evidence="8" type="ORF">PSFLO_00374</name>
</gene>
<feature type="compositionally biased region" description="Low complexity" evidence="6">
    <location>
        <begin position="350"/>
        <end position="360"/>
    </location>
</feature>
<keyword evidence="9" id="KW-1185">Reference proteome</keyword>
<dbReference type="GO" id="GO:0006777">
    <property type="term" value="P:Mo-molybdopterin cofactor biosynthetic process"/>
    <property type="evidence" value="ECO:0007669"/>
    <property type="project" value="UniProtKB-KW"/>
</dbReference>
<evidence type="ECO:0000256" key="5">
    <source>
        <dbReference type="ARBA" id="ARBA00023239"/>
    </source>
</evidence>
<dbReference type="OrthoDB" id="429626at2759"/>
<name>A0A5C3ERF6_9BASI</name>
<evidence type="ECO:0000256" key="2">
    <source>
        <dbReference type="ARBA" id="ARBA00005046"/>
    </source>
</evidence>
<evidence type="ECO:0000256" key="4">
    <source>
        <dbReference type="ARBA" id="ARBA00023150"/>
    </source>
</evidence>
<dbReference type="CDD" id="cd01420">
    <property type="entry name" value="MoaC_PE"/>
    <property type="match status" value="1"/>
</dbReference>
<organism evidence="8 9">
    <name type="scientific">Pseudozyma flocculosa</name>
    <dbReference type="NCBI Taxonomy" id="84751"/>
    <lineage>
        <taxon>Eukaryota</taxon>
        <taxon>Fungi</taxon>
        <taxon>Dikarya</taxon>
        <taxon>Basidiomycota</taxon>
        <taxon>Ustilaginomycotina</taxon>
        <taxon>Ustilaginomycetes</taxon>
        <taxon>Ustilaginales</taxon>
        <taxon>Ustilaginaceae</taxon>
        <taxon>Pseudozyma</taxon>
    </lineage>
</organism>